<evidence type="ECO:0000256" key="1">
    <source>
        <dbReference type="ARBA" id="ARBA00022737"/>
    </source>
</evidence>
<accession>A0A8J4UU82</accession>
<proteinExistence type="predicted"/>
<dbReference type="PANTHER" id="PTHR32134">
    <property type="entry name" value="FNIP REPEAT-CONTAINING PROTEIN"/>
    <property type="match status" value="1"/>
</dbReference>
<comment type="caution">
    <text evidence="2">The sequence shown here is derived from an EMBL/GenBank/DDBJ whole genome shotgun (WGS) entry which is preliminary data.</text>
</comment>
<sequence>TLVQFNQQLEPGSLPPSLVSLKLVNYLKKLKPGIIPDTVQTLYFNHEKRKSPLKDLIPPSVTRLYSFYRGAIRVPDSVTELDIFFHKGTKIPDSVTTVKVFAYKTGVSMLTPGFIPPSVTTLVLQNIFKTKPSSIPPTVKLLKFIHYLPEVVDIPDHTTHVEIVHFDEYDSPFARLPPNITRLKLPNRHCLNPSAIPTSLRSLQIQGVYHLVGK</sequence>
<organism evidence="2 3">
    <name type="scientific">Polysphondylium violaceum</name>
    <dbReference type="NCBI Taxonomy" id="133409"/>
    <lineage>
        <taxon>Eukaryota</taxon>
        <taxon>Amoebozoa</taxon>
        <taxon>Evosea</taxon>
        <taxon>Eumycetozoa</taxon>
        <taxon>Dictyostelia</taxon>
        <taxon>Dictyosteliales</taxon>
        <taxon>Dictyosteliaceae</taxon>
        <taxon>Polysphondylium</taxon>
    </lineage>
</organism>
<dbReference type="InterPro" id="IPR008615">
    <property type="entry name" value="FNIP"/>
</dbReference>
<dbReference type="PANTHER" id="PTHR32134:SF92">
    <property type="entry name" value="FNIP REPEAT-CONTAINING PROTEIN"/>
    <property type="match status" value="1"/>
</dbReference>
<evidence type="ECO:0000313" key="3">
    <source>
        <dbReference type="Proteomes" id="UP000695562"/>
    </source>
</evidence>
<dbReference type="AlphaFoldDB" id="A0A8J4UU82"/>
<keyword evidence="1" id="KW-0677">Repeat</keyword>
<keyword evidence="3" id="KW-1185">Reference proteome</keyword>
<gene>
    <name evidence="2" type="ORF">CYY_010125</name>
</gene>
<dbReference type="InterPro" id="IPR051251">
    <property type="entry name" value="STK_FNIP-Repeat"/>
</dbReference>
<dbReference type="Proteomes" id="UP000695562">
    <property type="component" value="Unassembled WGS sequence"/>
</dbReference>
<protein>
    <submittedName>
        <fullName evidence="2">Uncharacterized protein</fullName>
    </submittedName>
</protein>
<name>A0A8J4UU82_9MYCE</name>
<reference evidence="2" key="1">
    <citation type="submission" date="2020-01" db="EMBL/GenBank/DDBJ databases">
        <title>Development of genomics and gene disruption for Polysphondylium violaceum indicates a role for the polyketide synthase stlB in stalk morphogenesis.</title>
        <authorList>
            <person name="Narita B."/>
            <person name="Kawabe Y."/>
            <person name="Kin K."/>
            <person name="Saito T."/>
            <person name="Gibbs R."/>
            <person name="Kuspa A."/>
            <person name="Muzny D."/>
            <person name="Queller D."/>
            <person name="Richards S."/>
            <person name="Strassman J."/>
            <person name="Sucgang R."/>
            <person name="Worley K."/>
            <person name="Schaap P."/>
        </authorList>
    </citation>
    <scope>NUCLEOTIDE SEQUENCE</scope>
    <source>
        <strain evidence="2">QSvi11</strain>
    </source>
</reference>
<evidence type="ECO:0000313" key="2">
    <source>
        <dbReference type="EMBL" id="KAF2068548.1"/>
    </source>
</evidence>
<dbReference type="EMBL" id="AJWJ01000934">
    <property type="protein sequence ID" value="KAF2068548.1"/>
    <property type="molecule type" value="Genomic_DNA"/>
</dbReference>
<feature type="non-terminal residue" evidence="2">
    <location>
        <position position="1"/>
    </location>
</feature>
<dbReference type="Pfam" id="PF05725">
    <property type="entry name" value="FNIP"/>
    <property type="match status" value="1"/>
</dbReference>